<dbReference type="Pfam" id="PF24894">
    <property type="entry name" value="Hexapep_GlmU"/>
    <property type="match status" value="1"/>
</dbReference>
<protein>
    <submittedName>
        <fullName evidence="5">Glucose-1-phosphate adenylyltransferase subunit GlgD</fullName>
        <ecNumber evidence="5">2.7.7.27</ecNumber>
    </submittedName>
</protein>
<keyword evidence="5" id="KW-0808">Transferase</keyword>
<dbReference type="InterPro" id="IPR056818">
    <property type="entry name" value="GlmU/GlgC-like_hexapep"/>
</dbReference>
<dbReference type="Gene3D" id="3.90.550.10">
    <property type="entry name" value="Spore Coat Polysaccharide Biosynthesis Protein SpsA, Chain A"/>
    <property type="match status" value="1"/>
</dbReference>
<comment type="similarity">
    <text evidence="1">Belongs to the bacterial/plant glucose-1-phosphate adenylyltransferase family.</text>
</comment>
<dbReference type="SUPFAM" id="SSF53448">
    <property type="entry name" value="Nucleotide-diphospho-sugar transferases"/>
    <property type="match status" value="1"/>
</dbReference>
<dbReference type="InterPro" id="IPR011831">
    <property type="entry name" value="ADP-Glc_PPase"/>
</dbReference>
<comment type="caution">
    <text evidence="5">The sequence shown here is derived from an EMBL/GenBank/DDBJ whole genome shotgun (WGS) entry which is preliminary data.</text>
</comment>
<keyword evidence="6" id="KW-1185">Reference proteome</keyword>
<dbReference type="InterPro" id="IPR005835">
    <property type="entry name" value="NTP_transferase_dom"/>
</dbReference>
<reference evidence="5 6" key="1">
    <citation type="submission" date="2020-05" db="EMBL/GenBank/DDBJ databases">
        <authorList>
            <person name="Carlin C.R."/>
        </authorList>
    </citation>
    <scope>NUCLEOTIDE SEQUENCE [LARGE SCALE GENOMIC DNA]</scope>
    <source>
        <strain evidence="5 6">FSL W9-0585</strain>
    </source>
</reference>
<dbReference type="GO" id="GO:0008878">
    <property type="term" value="F:glucose-1-phosphate adenylyltransferase activity"/>
    <property type="evidence" value="ECO:0007669"/>
    <property type="project" value="UniProtKB-EC"/>
</dbReference>
<dbReference type="Gene3D" id="2.160.10.10">
    <property type="entry name" value="Hexapeptide repeat proteins"/>
    <property type="match status" value="1"/>
</dbReference>
<feature type="domain" description="Nucleotidyl transferase" evidence="3">
    <location>
        <begin position="19"/>
        <end position="256"/>
    </location>
</feature>
<evidence type="ECO:0000256" key="2">
    <source>
        <dbReference type="ARBA" id="ARBA00023056"/>
    </source>
</evidence>
<keyword evidence="5" id="KW-0548">Nucleotidyltransferase</keyword>
<dbReference type="RefSeq" id="WP_181675084.1">
    <property type="nucleotide sequence ID" value="NZ_JABJVM010000001.1"/>
</dbReference>
<dbReference type="InterPro" id="IPR011832">
    <property type="entry name" value="GlgDAde_trans"/>
</dbReference>
<evidence type="ECO:0000259" key="3">
    <source>
        <dbReference type="Pfam" id="PF00483"/>
    </source>
</evidence>
<dbReference type="PANTHER" id="PTHR43523">
    <property type="entry name" value="GLUCOSE-1-PHOSPHATE ADENYLYLTRANSFERASE-RELATED"/>
    <property type="match status" value="1"/>
</dbReference>
<name>A0A7W1T3Q9_9LIST</name>
<evidence type="ECO:0000256" key="1">
    <source>
        <dbReference type="ARBA" id="ARBA00010443"/>
    </source>
</evidence>
<dbReference type="EC" id="2.7.7.27" evidence="5"/>
<sequence length="382" mass="42754">MKANKICGILNLSECKAGLQPLTKNRPLAAMPFACRYRLIDFPLSNMTNAGINTIAMFLNENNRSLFDHIRSGKEWDLNTMYGGLFVFDERNADDFSQENYDNSLNFLTKSATEYVVIMGSKMICNIDLKSVLQHHKQQDADVTVVYKKITAPIEAGDHENLMTLDLTPEGKILENTMVEKSEQVSKSSALNLEIYLLKQELLLKLLANYRETGRDFSLDAVMKLAVEHTNASGFEHTGYLRQIYSVNSYFEGNFDMLEDQNLSALFQENQKIHTKAKNEVPTFYAENSDIKDCLVANGCLLRGAAEHSLIFRNVVLEEDASVRNSMIMQGAKVGAGARLEYVIADKKSVIAPGVELIGTRDNPIVVKKDEQIETSRGAEVG</sequence>
<accession>A0A7W1T3Q9</accession>
<dbReference type="Proteomes" id="UP000548787">
    <property type="component" value="Unassembled WGS sequence"/>
</dbReference>
<evidence type="ECO:0000313" key="5">
    <source>
        <dbReference type="EMBL" id="MBA3924822.1"/>
    </source>
</evidence>
<proteinExistence type="inferred from homology"/>
<keyword evidence="2" id="KW-0320">Glycogen biosynthesis</keyword>
<dbReference type="GO" id="GO:0005978">
    <property type="term" value="P:glycogen biosynthetic process"/>
    <property type="evidence" value="ECO:0007669"/>
    <property type="project" value="UniProtKB-KW"/>
</dbReference>
<dbReference type="AlphaFoldDB" id="A0A7W1T3Q9"/>
<reference evidence="5 6" key="2">
    <citation type="submission" date="2020-08" db="EMBL/GenBank/DDBJ databases">
        <title>Listeria ohnekaius sp. nov. and Listeria portnoyii sp. nov. isolated from non-agricultural and natural environments.</title>
        <authorList>
            <person name="Weller D."/>
            <person name="Belias A.M."/>
            <person name="Liao J."/>
            <person name="Guo S."/>
            <person name="Orsi R.H."/>
            <person name="Wiedmann M."/>
        </authorList>
    </citation>
    <scope>NUCLEOTIDE SEQUENCE [LARGE SCALE GENOMIC DNA]</scope>
    <source>
        <strain evidence="5 6">FSL W9-0585</strain>
    </source>
</reference>
<organism evidence="5 6">
    <name type="scientific">Listeria rustica</name>
    <dbReference type="NCBI Taxonomy" id="2713503"/>
    <lineage>
        <taxon>Bacteria</taxon>
        <taxon>Bacillati</taxon>
        <taxon>Bacillota</taxon>
        <taxon>Bacilli</taxon>
        <taxon>Bacillales</taxon>
        <taxon>Listeriaceae</taxon>
        <taxon>Listeria</taxon>
    </lineage>
</organism>
<dbReference type="EMBL" id="JABJVM010000001">
    <property type="protein sequence ID" value="MBA3924822.1"/>
    <property type="molecule type" value="Genomic_DNA"/>
</dbReference>
<dbReference type="SUPFAM" id="SSF51161">
    <property type="entry name" value="Trimeric LpxA-like enzymes"/>
    <property type="match status" value="1"/>
</dbReference>
<feature type="domain" description="Glucose-1-phosphate adenylyltransferase/Bifunctional protein GlmU-like C-terminal hexapeptide" evidence="4">
    <location>
        <begin position="288"/>
        <end position="356"/>
    </location>
</feature>
<evidence type="ECO:0000259" key="4">
    <source>
        <dbReference type="Pfam" id="PF24894"/>
    </source>
</evidence>
<dbReference type="InterPro" id="IPR011004">
    <property type="entry name" value="Trimer_LpxA-like_sf"/>
</dbReference>
<dbReference type="InterPro" id="IPR029044">
    <property type="entry name" value="Nucleotide-diphossugar_trans"/>
</dbReference>
<dbReference type="NCBIfam" id="TIGR02092">
    <property type="entry name" value="glgD"/>
    <property type="match status" value="1"/>
</dbReference>
<dbReference type="CDD" id="cd04651">
    <property type="entry name" value="LbH_G1P_AT_C"/>
    <property type="match status" value="1"/>
</dbReference>
<dbReference type="PANTHER" id="PTHR43523:SF6">
    <property type="entry name" value="GLYCOGEN BIOSYNTHESIS PROTEIN GLGD"/>
    <property type="match status" value="1"/>
</dbReference>
<gene>
    <name evidence="5" type="primary">glgD</name>
    <name evidence="5" type="ORF">HPK16_00595</name>
</gene>
<dbReference type="Pfam" id="PF00483">
    <property type="entry name" value="NTP_transferase"/>
    <property type="match status" value="1"/>
</dbReference>
<evidence type="ECO:0000313" key="6">
    <source>
        <dbReference type="Proteomes" id="UP000548787"/>
    </source>
</evidence>
<dbReference type="CDD" id="cd02508">
    <property type="entry name" value="ADP_Glucose_PP"/>
    <property type="match status" value="1"/>
</dbReference>